<feature type="region of interest" description="Disordered" evidence="1">
    <location>
        <begin position="25"/>
        <end position="44"/>
    </location>
</feature>
<evidence type="ECO:0000256" key="2">
    <source>
        <dbReference type="SAM" id="SignalP"/>
    </source>
</evidence>
<sequence length="285" mass="29000">MTGRMVRCLGGVLLTALTVAGCSSGTGPAPGDGGSTPTASSRSVRAAGLVVTGTATDGRLQTVARDAEQAIRQVRAMWGSQVLRDTVRIEVPADEAGFRSRGGGGGTGRESGQIAATTTTDGRVVLSPRLFDAVTAQGIEVVLTHELTHVALGQATLTGVPRWVLEGSAEVTAFGPTGLGLTEAAPTLAAQVRAGNVPAGPPADAAFEAGPEAAYQGAYAWCRFLFDRYGGATFTRFVRAADAGQRDAFQQAFGVQAASLGAAYRQFLRDAIDGAGPTGSTSSGR</sequence>
<evidence type="ECO:0000313" key="4">
    <source>
        <dbReference type="Proteomes" id="UP000557772"/>
    </source>
</evidence>
<comment type="caution">
    <text evidence="3">The sequence shown here is derived from an EMBL/GenBank/DDBJ whole genome shotgun (WGS) entry which is preliminary data.</text>
</comment>
<protein>
    <recommendedName>
        <fullName evidence="5">Peptidase MA-like domain-containing protein</fullName>
    </recommendedName>
</protein>
<feature type="region of interest" description="Disordered" evidence="1">
    <location>
        <begin position="96"/>
        <end position="115"/>
    </location>
</feature>
<dbReference type="Proteomes" id="UP000557772">
    <property type="component" value="Unassembled WGS sequence"/>
</dbReference>
<keyword evidence="2" id="KW-0732">Signal</keyword>
<feature type="compositionally biased region" description="Gly residues" evidence="1">
    <location>
        <begin position="100"/>
        <end position="109"/>
    </location>
</feature>
<keyword evidence="4" id="KW-1185">Reference proteome</keyword>
<dbReference type="PROSITE" id="PS51257">
    <property type="entry name" value="PROKAR_LIPOPROTEIN"/>
    <property type="match status" value="1"/>
</dbReference>
<evidence type="ECO:0000313" key="3">
    <source>
        <dbReference type="EMBL" id="NNG39831.1"/>
    </source>
</evidence>
<evidence type="ECO:0008006" key="5">
    <source>
        <dbReference type="Google" id="ProtNLM"/>
    </source>
</evidence>
<organism evidence="3 4">
    <name type="scientific">Flexivirga aerilata</name>
    <dbReference type="NCBI Taxonomy" id="1656889"/>
    <lineage>
        <taxon>Bacteria</taxon>
        <taxon>Bacillati</taxon>
        <taxon>Actinomycetota</taxon>
        <taxon>Actinomycetes</taxon>
        <taxon>Micrococcales</taxon>
        <taxon>Dermacoccaceae</taxon>
        <taxon>Flexivirga</taxon>
    </lineage>
</organism>
<name>A0A849AKI9_9MICO</name>
<accession>A0A849AKI9</accession>
<proteinExistence type="predicted"/>
<dbReference type="RefSeq" id="WP_171154941.1">
    <property type="nucleotide sequence ID" value="NZ_JABENB010000001.1"/>
</dbReference>
<dbReference type="AlphaFoldDB" id="A0A849AKI9"/>
<dbReference type="EMBL" id="JABENB010000001">
    <property type="protein sequence ID" value="NNG39831.1"/>
    <property type="molecule type" value="Genomic_DNA"/>
</dbReference>
<feature type="chain" id="PRO_5038384776" description="Peptidase MA-like domain-containing protein" evidence="2">
    <location>
        <begin position="21"/>
        <end position="285"/>
    </location>
</feature>
<evidence type="ECO:0000256" key="1">
    <source>
        <dbReference type="SAM" id="MobiDB-lite"/>
    </source>
</evidence>
<gene>
    <name evidence="3" type="ORF">HJ588_11165</name>
</gene>
<reference evidence="3 4" key="1">
    <citation type="submission" date="2020-05" db="EMBL/GenBank/DDBJ databases">
        <title>Flexivirga sp. ID2601S isolated from air conditioner.</title>
        <authorList>
            <person name="Kim D.H."/>
        </authorList>
    </citation>
    <scope>NUCLEOTIDE SEQUENCE [LARGE SCALE GENOMIC DNA]</scope>
    <source>
        <strain evidence="3 4">ID2601S</strain>
    </source>
</reference>
<feature type="signal peptide" evidence="2">
    <location>
        <begin position="1"/>
        <end position="20"/>
    </location>
</feature>